<evidence type="ECO:0000256" key="1">
    <source>
        <dbReference type="ARBA" id="ARBA00022741"/>
    </source>
</evidence>
<dbReference type="InterPro" id="IPR014001">
    <property type="entry name" value="Helicase_ATP-bd"/>
</dbReference>
<gene>
    <name evidence="9" type="ORF">KUTeg_020728</name>
</gene>
<feature type="transmembrane region" description="Helical" evidence="6">
    <location>
        <begin position="813"/>
        <end position="833"/>
    </location>
</feature>
<dbReference type="Pfam" id="PF04408">
    <property type="entry name" value="WHD_HA2"/>
    <property type="match status" value="1"/>
</dbReference>
<dbReference type="SMART" id="SM00847">
    <property type="entry name" value="HA2"/>
    <property type="match status" value="1"/>
</dbReference>
<accession>A0ABQ9EBH7</accession>
<dbReference type="PROSITE" id="PS51192">
    <property type="entry name" value="HELICASE_ATP_BIND_1"/>
    <property type="match status" value="1"/>
</dbReference>
<evidence type="ECO:0000256" key="3">
    <source>
        <dbReference type="ARBA" id="ARBA00022806"/>
    </source>
</evidence>
<feature type="transmembrane region" description="Helical" evidence="6">
    <location>
        <begin position="888"/>
        <end position="906"/>
    </location>
</feature>
<dbReference type="PANTHER" id="PTHR18934:SF237">
    <property type="entry name" value="ATP-DEPENDENT DNA_RNA HELICASE DHX36"/>
    <property type="match status" value="1"/>
</dbReference>
<dbReference type="InterPro" id="IPR007502">
    <property type="entry name" value="Helicase-assoc_dom"/>
</dbReference>
<dbReference type="Pfam" id="PF00271">
    <property type="entry name" value="Helicase_C"/>
    <property type="match status" value="1"/>
</dbReference>
<feature type="transmembrane region" description="Helical" evidence="6">
    <location>
        <begin position="622"/>
        <end position="644"/>
    </location>
</feature>
<evidence type="ECO:0000256" key="4">
    <source>
        <dbReference type="ARBA" id="ARBA00022840"/>
    </source>
</evidence>
<dbReference type="InterPro" id="IPR001650">
    <property type="entry name" value="Helicase_C-like"/>
</dbReference>
<dbReference type="Pfam" id="PF07717">
    <property type="entry name" value="OB_NTP_bind"/>
    <property type="match status" value="1"/>
</dbReference>
<dbReference type="Gene3D" id="3.40.50.300">
    <property type="entry name" value="P-loop containing nucleotide triphosphate hydrolases"/>
    <property type="match status" value="3"/>
</dbReference>
<keyword evidence="1" id="KW-0547">Nucleotide-binding</keyword>
<evidence type="ECO:0000313" key="9">
    <source>
        <dbReference type="EMBL" id="KAJ8301741.1"/>
    </source>
</evidence>
<dbReference type="InterPro" id="IPR048333">
    <property type="entry name" value="HA2_WH"/>
</dbReference>
<feature type="domain" description="Helicase ATP-binding" evidence="7">
    <location>
        <begin position="110"/>
        <end position="310"/>
    </location>
</feature>
<dbReference type="SMART" id="SM00490">
    <property type="entry name" value="HELICc"/>
    <property type="match status" value="1"/>
</dbReference>
<dbReference type="CDD" id="cd18791">
    <property type="entry name" value="SF2_C_RHA"/>
    <property type="match status" value="1"/>
</dbReference>
<evidence type="ECO:0000256" key="2">
    <source>
        <dbReference type="ARBA" id="ARBA00022801"/>
    </source>
</evidence>
<dbReference type="PROSITE" id="PS51194">
    <property type="entry name" value="HELICASE_CTER"/>
    <property type="match status" value="1"/>
</dbReference>
<name>A0ABQ9EBH7_TEGGR</name>
<dbReference type="SUPFAM" id="SSF52540">
    <property type="entry name" value="P-loop containing nucleoside triphosphate hydrolases"/>
    <property type="match status" value="1"/>
</dbReference>
<dbReference type="Proteomes" id="UP001217089">
    <property type="component" value="Unassembled WGS sequence"/>
</dbReference>
<dbReference type="PANTHER" id="PTHR18934">
    <property type="entry name" value="ATP-DEPENDENT RNA HELICASE"/>
    <property type="match status" value="1"/>
</dbReference>
<dbReference type="InterPro" id="IPR011709">
    <property type="entry name" value="DEAD-box_helicase_OB_fold"/>
</dbReference>
<keyword evidence="4" id="KW-0067">ATP-binding</keyword>
<dbReference type="InterPro" id="IPR027417">
    <property type="entry name" value="P-loop_NTPase"/>
</dbReference>
<evidence type="ECO:0008006" key="11">
    <source>
        <dbReference type="Google" id="ProtNLM"/>
    </source>
</evidence>
<keyword evidence="6" id="KW-0812">Transmembrane</keyword>
<reference evidence="9 10" key="1">
    <citation type="submission" date="2022-12" db="EMBL/GenBank/DDBJ databases">
        <title>Chromosome-level genome of Tegillarca granosa.</title>
        <authorList>
            <person name="Kim J."/>
        </authorList>
    </citation>
    <scope>NUCLEOTIDE SEQUENCE [LARGE SCALE GENOMIC DNA]</scope>
    <source>
        <strain evidence="9">Teg-2019</strain>
        <tissue evidence="9">Adductor muscle</tissue>
    </source>
</reference>
<keyword evidence="3" id="KW-0347">Helicase</keyword>
<feature type="domain" description="Helicase C-terminal" evidence="8">
    <location>
        <begin position="395"/>
        <end position="564"/>
    </location>
</feature>
<feature type="region of interest" description="Disordered" evidence="5">
    <location>
        <begin position="63"/>
        <end position="95"/>
    </location>
</feature>
<keyword evidence="6" id="KW-0472">Membrane</keyword>
<protein>
    <recommendedName>
        <fullName evidence="11">ATP-dependent RNA helicase DHX36</fullName>
    </recommendedName>
</protein>
<keyword evidence="10" id="KW-1185">Reference proteome</keyword>
<evidence type="ECO:0000259" key="8">
    <source>
        <dbReference type="PROSITE" id="PS51194"/>
    </source>
</evidence>
<dbReference type="Gene3D" id="1.20.120.1080">
    <property type="match status" value="1"/>
</dbReference>
<sequence length="920" mass="106199">MAKSFHFSRQICYLATKPNIIQYKVKKIDTLSTCTRCKCYIRSGHGKYFLDNQHTEIVNKKAMSNYSRRDDEGHGRGHSRHHGNSHSNRNERFDGSPEFDRRSHFTWEIVNTVNSNQVTVISGETGCGKTTQKKLLQIMLCKCEFFRINVFSSYNKIICTLSSLDHILYCKKKKYHSSFWMIIFRKTLVLMFDYGVFVHVFILLLNALPVREMKRLVTMALKLPRKHGSILFCTTGILLKYLEVDPLLKHTTHIVLDEIHERDLLSDFLMIILKDILPVRPNLKIILMSATLRSEQFSAYFNNCPMLNIPGFTYPVTEYLLEDVIEMTGYMPTQTNIKQNRYPKWKRERKEERDEQQWNLEAWSRSLAGKYSTRTIQALQNINNDQVDCDLIVSLIRHISLKLEEGAILVFVPGWSEISKINKMLLDDKMFNSDKFLVLPLHSQMPTINQKQVFDTPPPGVRKIIIATNIAETSITINDVVHVIDCGKIKAKDYIPELNLTTLDIQTVSKANARQRRGRAGRVKSGKCFHLYSSLQEMELRDFLPPEILRTRLEELCLKVKILKLGKVKPFVDKAMEKPSSEALEKAIVNLQELKALDSDENLLPLGYHLARMPVDPHSGKMLLFGAMFGCLDPICTVAASLSFKDAFVKPLGREEEVDRAKCELAQNYRSDHIMLVNAFDGWERAVSRGTDKQYCWDYFLSSITLKLLRDMKKQFAEYLYDIGFVKSKDPKDSAVNMNSNNPEIVKAVMCAGLYPNVAKIGKVPRTQYKTPALFLKDNSIRKTYIHPTSVNARVKEFESQWMIYHKLMKTSVTFVFNTTMIFVFKTTVTYVFDTTMVSPYPLLFFGGNITTELDTSHSELRQKLDEILESKITNPSLTNWSLKSKEGYINLSYALLIEVLYLQILKQYLQRMSMLLHKS</sequence>
<proteinExistence type="predicted"/>
<dbReference type="SMART" id="SM00487">
    <property type="entry name" value="DEXDc"/>
    <property type="match status" value="1"/>
</dbReference>
<keyword evidence="6" id="KW-1133">Transmembrane helix</keyword>
<evidence type="ECO:0000313" key="10">
    <source>
        <dbReference type="Proteomes" id="UP001217089"/>
    </source>
</evidence>
<dbReference type="EMBL" id="JARBDR010000918">
    <property type="protein sequence ID" value="KAJ8301741.1"/>
    <property type="molecule type" value="Genomic_DNA"/>
</dbReference>
<feature type="transmembrane region" description="Helical" evidence="6">
    <location>
        <begin position="188"/>
        <end position="208"/>
    </location>
</feature>
<keyword evidence="2" id="KW-0378">Hydrolase</keyword>
<dbReference type="Pfam" id="PF21010">
    <property type="entry name" value="HA2_C"/>
    <property type="match status" value="1"/>
</dbReference>
<comment type="caution">
    <text evidence="9">The sequence shown here is derived from an EMBL/GenBank/DDBJ whole genome shotgun (WGS) entry which is preliminary data.</text>
</comment>
<organism evidence="9 10">
    <name type="scientific">Tegillarca granosa</name>
    <name type="common">Malaysian cockle</name>
    <name type="synonym">Anadara granosa</name>
    <dbReference type="NCBI Taxonomy" id="220873"/>
    <lineage>
        <taxon>Eukaryota</taxon>
        <taxon>Metazoa</taxon>
        <taxon>Spiralia</taxon>
        <taxon>Lophotrochozoa</taxon>
        <taxon>Mollusca</taxon>
        <taxon>Bivalvia</taxon>
        <taxon>Autobranchia</taxon>
        <taxon>Pteriomorphia</taxon>
        <taxon>Arcoida</taxon>
        <taxon>Arcoidea</taxon>
        <taxon>Arcidae</taxon>
        <taxon>Tegillarca</taxon>
    </lineage>
</organism>
<evidence type="ECO:0000256" key="5">
    <source>
        <dbReference type="SAM" id="MobiDB-lite"/>
    </source>
</evidence>
<evidence type="ECO:0000256" key="6">
    <source>
        <dbReference type="SAM" id="Phobius"/>
    </source>
</evidence>
<evidence type="ECO:0000259" key="7">
    <source>
        <dbReference type="PROSITE" id="PS51192"/>
    </source>
</evidence>